<reference evidence="2" key="2">
    <citation type="submission" date="2015-01" db="EMBL/GenBank/DDBJ databases">
        <title>Evolutionary Origins and Diversification of the Mycorrhizal Mutualists.</title>
        <authorList>
            <consortium name="DOE Joint Genome Institute"/>
            <consortium name="Mycorrhizal Genomics Consortium"/>
            <person name="Kohler A."/>
            <person name="Kuo A."/>
            <person name="Nagy L.G."/>
            <person name="Floudas D."/>
            <person name="Copeland A."/>
            <person name="Barry K.W."/>
            <person name="Cichocki N."/>
            <person name="Veneault-Fourrey C."/>
            <person name="LaButti K."/>
            <person name="Lindquist E.A."/>
            <person name="Lipzen A."/>
            <person name="Lundell T."/>
            <person name="Morin E."/>
            <person name="Murat C."/>
            <person name="Riley R."/>
            <person name="Ohm R."/>
            <person name="Sun H."/>
            <person name="Tunlid A."/>
            <person name="Henrissat B."/>
            <person name="Grigoriev I.V."/>
            <person name="Hibbett D.S."/>
            <person name="Martin F."/>
        </authorList>
    </citation>
    <scope>NUCLEOTIDE SEQUENCE [LARGE SCALE GENOMIC DNA]</scope>
    <source>
        <strain evidence="2">Marx 270</strain>
    </source>
</reference>
<sequence>MGHRTEGLQKEIERLHPHLNRNTFYPIQVTKPLGLRFRKFAAAVRNGHCPGAHGNGSSKLRLDLISLCQAGLTPDAYRRRNRATPSPREVF</sequence>
<organism evidence="1 2">
    <name type="scientific">Pisolithus tinctorius Marx 270</name>
    <dbReference type="NCBI Taxonomy" id="870435"/>
    <lineage>
        <taxon>Eukaryota</taxon>
        <taxon>Fungi</taxon>
        <taxon>Dikarya</taxon>
        <taxon>Basidiomycota</taxon>
        <taxon>Agaricomycotina</taxon>
        <taxon>Agaricomycetes</taxon>
        <taxon>Agaricomycetidae</taxon>
        <taxon>Boletales</taxon>
        <taxon>Sclerodermatineae</taxon>
        <taxon>Pisolithaceae</taxon>
        <taxon>Pisolithus</taxon>
    </lineage>
</organism>
<protein>
    <submittedName>
        <fullName evidence="1">Uncharacterized protein</fullName>
    </submittedName>
</protein>
<keyword evidence="2" id="KW-1185">Reference proteome</keyword>
<dbReference type="AlphaFoldDB" id="A0A0C3P832"/>
<dbReference type="HOGENOM" id="CLU_2427908_0_0_1"/>
<gene>
    <name evidence="1" type="ORF">M404DRAFT_996454</name>
</gene>
<evidence type="ECO:0000313" key="2">
    <source>
        <dbReference type="Proteomes" id="UP000054217"/>
    </source>
</evidence>
<name>A0A0C3P832_PISTI</name>
<reference evidence="1 2" key="1">
    <citation type="submission" date="2014-04" db="EMBL/GenBank/DDBJ databases">
        <authorList>
            <consortium name="DOE Joint Genome Institute"/>
            <person name="Kuo A."/>
            <person name="Kohler A."/>
            <person name="Costa M.D."/>
            <person name="Nagy L.G."/>
            <person name="Floudas D."/>
            <person name="Copeland A."/>
            <person name="Barry K.W."/>
            <person name="Cichocki N."/>
            <person name="Veneault-Fourrey C."/>
            <person name="LaButti K."/>
            <person name="Lindquist E.A."/>
            <person name="Lipzen A."/>
            <person name="Lundell T."/>
            <person name="Morin E."/>
            <person name="Murat C."/>
            <person name="Sun H."/>
            <person name="Tunlid A."/>
            <person name="Henrissat B."/>
            <person name="Grigoriev I.V."/>
            <person name="Hibbett D.S."/>
            <person name="Martin F."/>
            <person name="Nordberg H.P."/>
            <person name="Cantor M.N."/>
            <person name="Hua S.X."/>
        </authorList>
    </citation>
    <scope>NUCLEOTIDE SEQUENCE [LARGE SCALE GENOMIC DNA]</scope>
    <source>
        <strain evidence="1 2">Marx 270</strain>
    </source>
</reference>
<evidence type="ECO:0000313" key="1">
    <source>
        <dbReference type="EMBL" id="KIO09625.1"/>
    </source>
</evidence>
<accession>A0A0C3P832</accession>
<proteinExistence type="predicted"/>
<dbReference type="Proteomes" id="UP000054217">
    <property type="component" value="Unassembled WGS sequence"/>
</dbReference>
<dbReference type="EMBL" id="KN831954">
    <property type="protein sequence ID" value="KIO09625.1"/>
    <property type="molecule type" value="Genomic_DNA"/>
</dbReference>
<dbReference type="InParanoid" id="A0A0C3P832"/>